<dbReference type="Proteomes" id="UP000289555">
    <property type="component" value="Chromosome"/>
</dbReference>
<protein>
    <submittedName>
        <fullName evidence="2">Uncharacterized protein</fullName>
    </submittedName>
</protein>
<keyword evidence="3" id="KW-1185">Reference proteome</keyword>
<proteinExistence type="predicted"/>
<dbReference type="PANTHER" id="PTHR35566">
    <property type="entry name" value="BLR3599 PROTEIN"/>
    <property type="match status" value="1"/>
</dbReference>
<dbReference type="EMBL" id="AP019416">
    <property type="protein sequence ID" value="BBI53399.1"/>
    <property type="molecule type" value="Genomic_DNA"/>
</dbReference>
<evidence type="ECO:0000313" key="2">
    <source>
        <dbReference type="EMBL" id="BBI53399.1"/>
    </source>
</evidence>
<evidence type="ECO:0000313" key="3">
    <source>
        <dbReference type="Proteomes" id="UP000289555"/>
    </source>
</evidence>
<accession>A0ABN5X2B4</accession>
<gene>
    <name evidence="2" type="ORF">HORIV_58200</name>
</gene>
<organism evidence="2 3">
    <name type="scientific">Vreelandella olivaria</name>
    <dbReference type="NCBI Taxonomy" id="390919"/>
    <lineage>
        <taxon>Bacteria</taxon>
        <taxon>Pseudomonadati</taxon>
        <taxon>Pseudomonadota</taxon>
        <taxon>Gammaproteobacteria</taxon>
        <taxon>Oceanospirillales</taxon>
        <taxon>Halomonadaceae</taxon>
        <taxon>Vreelandella</taxon>
    </lineage>
</organism>
<evidence type="ECO:0000256" key="1">
    <source>
        <dbReference type="SAM" id="MobiDB-lite"/>
    </source>
</evidence>
<name>A0ABN5X2B4_9GAMM</name>
<dbReference type="PANTHER" id="PTHR35566:SF1">
    <property type="entry name" value="TYPE VI SECRETION SYSTEM BASEPLATE COMPONENT TSSK1"/>
    <property type="match status" value="1"/>
</dbReference>
<dbReference type="Pfam" id="PF05936">
    <property type="entry name" value="T6SS_VasE"/>
    <property type="match status" value="1"/>
</dbReference>
<sequence length="121" mass="13693">MHEVACELVTFTDESRLPPECPAYDHDHPERAFRPLMKMLRQALSTVLEPRAVAIQLQARRFGLLVAPLSDVSLIESAEFILAVRADMPNERLRKLFATNQSGQRRAYPRSHQPTAPRCAA</sequence>
<dbReference type="InterPro" id="IPR010263">
    <property type="entry name" value="T6SS_TssK"/>
</dbReference>
<reference evidence="3" key="1">
    <citation type="journal article" date="2019" name="Microbiol. Resour. Announc.">
        <title>Complete Genome Sequence of Halomonas olivaria, a Moderately Halophilic Bacterium Isolated from Olive Processing Effluents, Obtained by Nanopore Sequencing.</title>
        <authorList>
            <person name="Nagata S."/>
            <person name="Ii K.M."/>
            <person name="Tsukimi T."/>
            <person name="Miura M.C."/>
            <person name="Galipon J."/>
            <person name="Arakawa K."/>
        </authorList>
    </citation>
    <scope>NUCLEOTIDE SEQUENCE [LARGE SCALE GENOMIC DNA]</scope>
    <source>
        <strain evidence="3">TYRC17</strain>
    </source>
</reference>
<feature type="region of interest" description="Disordered" evidence="1">
    <location>
        <begin position="98"/>
        <end position="121"/>
    </location>
</feature>